<keyword evidence="2" id="KW-1185">Reference proteome</keyword>
<dbReference type="EMBL" id="UPSH01000002">
    <property type="protein sequence ID" value="VBB19014.1"/>
    <property type="molecule type" value="Genomic_DNA"/>
</dbReference>
<sequence>MDRATTLLIIVVFALLLKIILFPSQKNENMTNSGTTTDADQINQNQIKSKSHEAIQHVAHVYNTDNLIVSNANITKNATVGGNISVVGEVNLQGKVNVLPRGIIVAWSGSTIPNGWALCDGSNGTPNLIDRFILGSRIENAKATGGSSTTTLTEAQMPPHKHDMMHKDHPAGICDVKNCGKSDGAFYASGGASYRLFNRPTTESAGGGQPFSIMPPFYKLAFIMRL</sequence>
<dbReference type="SUPFAM" id="SSF88874">
    <property type="entry name" value="Receptor-binding domain of short tail fibre protein gp12"/>
    <property type="match status" value="1"/>
</dbReference>
<dbReference type="Proteomes" id="UP000594342">
    <property type="component" value="Unassembled WGS sequence"/>
</dbReference>
<dbReference type="InterPro" id="IPR037053">
    <property type="entry name" value="Phage_tail_collar_dom_sf"/>
</dbReference>
<evidence type="ECO:0000313" key="2">
    <source>
        <dbReference type="Proteomes" id="UP000594342"/>
    </source>
</evidence>
<dbReference type="Gene3D" id="3.90.1340.10">
    <property type="entry name" value="Phage tail collar domain"/>
    <property type="match status" value="1"/>
</dbReference>
<gene>
    <name evidence="1" type="ORF">YASMINEVIRUS_1546</name>
</gene>
<comment type="caution">
    <text evidence="1">The sequence shown here is derived from an EMBL/GenBank/DDBJ whole genome shotgun (WGS) entry which is preliminary data.</text>
</comment>
<accession>A0A5K0UBR7</accession>
<organism evidence="1 2">
    <name type="scientific">Yasminevirus sp. GU-2018</name>
    <dbReference type="NCBI Taxonomy" id="2420051"/>
    <lineage>
        <taxon>Viruses</taxon>
        <taxon>Varidnaviria</taxon>
        <taxon>Bamfordvirae</taxon>
        <taxon>Nucleocytoviricota</taxon>
        <taxon>Megaviricetes</taxon>
        <taxon>Imitervirales</taxon>
        <taxon>Mimiviridae</taxon>
        <taxon>Klosneuvirinae</taxon>
        <taxon>Yasminevirus</taxon>
        <taxon>Yasminevirus saudimassiliense</taxon>
    </lineage>
</organism>
<evidence type="ECO:0000313" key="1">
    <source>
        <dbReference type="EMBL" id="VBB19014.1"/>
    </source>
</evidence>
<name>A0A5K0UBR7_9VIRU</name>
<proteinExistence type="predicted"/>
<reference evidence="1 2" key="1">
    <citation type="submission" date="2018-10" db="EMBL/GenBank/DDBJ databases">
        <authorList>
            <consortium name="IHU Genomes"/>
        </authorList>
    </citation>
    <scope>NUCLEOTIDE SEQUENCE [LARGE SCALE GENOMIC DNA]</scope>
    <source>
        <strain evidence="1 2">A1</strain>
    </source>
</reference>
<dbReference type="CDD" id="cd22641">
    <property type="entry name" value="C24-like"/>
    <property type="match status" value="1"/>
</dbReference>
<protein>
    <submittedName>
        <fullName evidence="1">Uncharacterized protein</fullName>
    </submittedName>
</protein>